<organism evidence="2 3">
    <name type="scientific">Saccharothrix xinjiangensis</name>
    <dbReference type="NCBI Taxonomy" id="204798"/>
    <lineage>
        <taxon>Bacteria</taxon>
        <taxon>Bacillati</taxon>
        <taxon>Actinomycetota</taxon>
        <taxon>Actinomycetes</taxon>
        <taxon>Pseudonocardiales</taxon>
        <taxon>Pseudonocardiaceae</taxon>
        <taxon>Saccharothrix</taxon>
    </lineage>
</organism>
<keyword evidence="3" id="KW-1185">Reference proteome</keyword>
<gene>
    <name evidence="2" type="ORF">ACFPFM_06815</name>
</gene>
<evidence type="ECO:0000313" key="3">
    <source>
        <dbReference type="Proteomes" id="UP001595833"/>
    </source>
</evidence>
<dbReference type="Proteomes" id="UP001595833">
    <property type="component" value="Unassembled WGS sequence"/>
</dbReference>
<dbReference type="RefSeq" id="WP_344039413.1">
    <property type="nucleotide sequence ID" value="NZ_BAAAKE010000016.1"/>
</dbReference>
<dbReference type="PROSITE" id="PS51318">
    <property type="entry name" value="TAT"/>
    <property type="match status" value="1"/>
</dbReference>
<evidence type="ECO:0008006" key="4">
    <source>
        <dbReference type="Google" id="ProtNLM"/>
    </source>
</evidence>
<dbReference type="InterPro" id="IPR006311">
    <property type="entry name" value="TAT_signal"/>
</dbReference>
<reference evidence="3" key="1">
    <citation type="journal article" date="2019" name="Int. J. Syst. Evol. Microbiol.">
        <title>The Global Catalogue of Microorganisms (GCM) 10K type strain sequencing project: providing services to taxonomists for standard genome sequencing and annotation.</title>
        <authorList>
            <consortium name="The Broad Institute Genomics Platform"/>
            <consortium name="The Broad Institute Genome Sequencing Center for Infectious Disease"/>
            <person name="Wu L."/>
            <person name="Ma J."/>
        </authorList>
    </citation>
    <scope>NUCLEOTIDE SEQUENCE [LARGE SCALE GENOMIC DNA]</scope>
    <source>
        <strain evidence="3">KCTC 12848</strain>
    </source>
</reference>
<accession>A0ABV9XVH4</accession>
<feature type="chain" id="PRO_5046045877" description="Ig-like domain-containing protein" evidence="1">
    <location>
        <begin position="32"/>
        <end position="180"/>
    </location>
</feature>
<sequence>MRIMLRRFLATTSVAALLTAAATGSAAPALATPTGGPLAVICLGTEATLYNPGVVLLPRVNTFAGSGTYGPCLGLGAGPASGTTTLSGTGTFSCLAGIATGQQTLNWSDGTSSQISFTALSVRPAGESVLIFSGTVTSGRYEGAAVTRAIQLLTSDITACLTTGITELAGPTELAFTRLA</sequence>
<protein>
    <recommendedName>
        <fullName evidence="4">Ig-like domain-containing protein</fullName>
    </recommendedName>
</protein>
<comment type="caution">
    <text evidence="2">The sequence shown here is derived from an EMBL/GenBank/DDBJ whole genome shotgun (WGS) entry which is preliminary data.</text>
</comment>
<proteinExistence type="predicted"/>
<feature type="signal peptide" evidence="1">
    <location>
        <begin position="1"/>
        <end position="31"/>
    </location>
</feature>
<evidence type="ECO:0000313" key="2">
    <source>
        <dbReference type="EMBL" id="MFC5053467.1"/>
    </source>
</evidence>
<name>A0ABV9XVH4_9PSEU</name>
<dbReference type="EMBL" id="JBHSJB010000006">
    <property type="protein sequence ID" value="MFC5053467.1"/>
    <property type="molecule type" value="Genomic_DNA"/>
</dbReference>
<evidence type="ECO:0000256" key="1">
    <source>
        <dbReference type="SAM" id="SignalP"/>
    </source>
</evidence>
<keyword evidence="1" id="KW-0732">Signal</keyword>